<dbReference type="SMART" id="SM00346">
    <property type="entry name" value="HTH_ICLR"/>
    <property type="match status" value="1"/>
</dbReference>
<dbReference type="InterPro" id="IPR012349">
    <property type="entry name" value="Split_barrel_FMN-bd"/>
</dbReference>
<dbReference type="PROSITE" id="PS51077">
    <property type="entry name" value="HTH_ICLR"/>
    <property type="match status" value="1"/>
</dbReference>
<dbReference type="Gene3D" id="1.10.10.10">
    <property type="entry name" value="Winged helix-like DNA-binding domain superfamily/Winged helix DNA-binding domain"/>
    <property type="match status" value="1"/>
</dbReference>
<dbReference type="Gene3D" id="3.30.450.40">
    <property type="match status" value="1"/>
</dbReference>
<dbReference type="EMBL" id="BEHY01000004">
    <property type="protein sequence ID" value="GBD08127.1"/>
    <property type="molecule type" value="Genomic_DNA"/>
</dbReference>
<dbReference type="SUPFAM" id="SSF46785">
    <property type="entry name" value="Winged helix' DNA-binding domain"/>
    <property type="match status" value="1"/>
</dbReference>
<proteinExistence type="predicted"/>
<reference evidence="5" key="1">
    <citation type="submission" date="2017-09" db="EMBL/GenBank/DDBJ databases">
        <title>Metaegenomics of thermophilic ammonia-oxidizing enrichment culture.</title>
        <authorList>
            <person name="Kato S."/>
            <person name="Suzuki K."/>
        </authorList>
    </citation>
    <scope>NUCLEOTIDE SEQUENCE [LARGE SCALE GENOMIC DNA]</scope>
</reference>
<dbReference type="SUPFAM" id="SSF50475">
    <property type="entry name" value="FMN-binding split barrel"/>
    <property type="match status" value="1"/>
</dbReference>
<dbReference type="GO" id="GO:0045892">
    <property type="term" value="P:negative regulation of DNA-templated transcription"/>
    <property type="evidence" value="ECO:0007669"/>
    <property type="project" value="TreeGrafter"/>
</dbReference>
<dbReference type="AlphaFoldDB" id="A0A2H5Y3X3"/>
<dbReference type="PANTHER" id="PTHR30136">
    <property type="entry name" value="HELIX-TURN-HELIX TRANSCRIPTIONAL REGULATOR, ICLR FAMILY"/>
    <property type="match status" value="1"/>
</dbReference>
<dbReference type="Pfam" id="PF01243">
    <property type="entry name" value="PNPOx_N"/>
    <property type="match status" value="1"/>
</dbReference>
<dbReference type="GO" id="GO:0003700">
    <property type="term" value="F:DNA-binding transcription factor activity"/>
    <property type="evidence" value="ECO:0007669"/>
    <property type="project" value="TreeGrafter"/>
</dbReference>
<dbReference type="Pfam" id="PF09339">
    <property type="entry name" value="HTH_IclR"/>
    <property type="match status" value="1"/>
</dbReference>
<feature type="domain" description="HTH iclR-type" evidence="3">
    <location>
        <begin position="7"/>
        <end position="69"/>
    </location>
</feature>
<dbReference type="InterPro" id="IPR036390">
    <property type="entry name" value="WH_DNA-bd_sf"/>
</dbReference>
<dbReference type="InterPro" id="IPR005471">
    <property type="entry name" value="Tscrpt_reg_IclR_N"/>
</dbReference>
<keyword evidence="1" id="KW-0805">Transcription regulation</keyword>
<comment type="caution">
    <text evidence="4">The sequence shown here is derived from an EMBL/GenBank/DDBJ whole genome shotgun (WGS) entry which is preliminary data.</text>
</comment>
<dbReference type="Gene3D" id="2.30.110.10">
    <property type="entry name" value="Electron Transport, Fmn-binding Protein, Chain A"/>
    <property type="match status" value="1"/>
</dbReference>
<dbReference type="InterPro" id="IPR029016">
    <property type="entry name" value="GAF-like_dom_sf"/>
</dbReference>
<dbReference type="SUPFAM" id="SSF55781">
    <property type="entry name" value="GAF domain-like"/>
    <property type="match status" value="1"/>
</dbReference>
<evidence type="ECO:0000259" key="3">
    <source>
        <dbReference type="PROSITE" id="PS51077"/>
    </source>
</evidence>
<organism evidence="4 5">
    <name type="scientific">Candidatus Thermoflexus japonica</name>
    <dbReference type="NCBI Taxonomy" id="2035417"/>
    <lineage>
        <taxon>Bacteria</taxon>
        <taxon>Bacillati</taxon>
        <taxon>Chloroflexota</taxon>
        <taxon>Thermoflexia</taxon>
        <taxon>Thermoflexales</taxon>
        <taxon>Thermoflexaceae</taxon>
        <taxon>Thermoflexus</taxon>
    </lineage>
</organism>
<dbReference type="InterPro" id="IPR011576">
    <property type="entry name" value="Pyridox_Oxase_N"/>
</dbReference>
<protein>
    <submittedName>
        <fullName evidence="4">Transcriptional repressor IclR</fullName>
    </submittedName>
</protein>
<name>A0A2H5Y3X3_9CHLR</name>
<dbReference type="InterPro" id="IPR036388">
    <property type="entry name" value="WH-like_DNA-bd_sf"/>
</dbReference>
<dbReference type="InterPro" id="IPR050707">
    <property type="entry name" value="HTH_MetabolicPath_Reg"/>
</dbReference>
<sequence>MAYIHRVPAVERALQILEWIAERPEGASPSDLMERLGLSRTGTFALLNTLKARGYLEQMGPRGRYRLGPRWWALAARAHPERTLRELFRAEARGFSESIALVRPAGDEGVVMEAVPGRHPLIGHWEVGERFPLSESAAGWVFLADREAGRRWEWIRRNGIARRRVGSLLEIAAPICPDGHRPYAALAVRLPAARASHALRESLRSAAARLSVRLGAPVYQPYAVEPPELPLRPLRPPEIAAFLEGPWVARLIGLRTDGRPYAVPVWYVWEQPALWIAAFPGSRWPDYVRAHPRITLLIDEPWPPLRRVRVEGEALPLPFPEGPEGLIARLTHRYRVDWPPPRYDLETFRILPERMEGRRGLMAS</sequence>
<evidence type="ECO:0000313" key="4">
    <source>
        <dbReference type="EMBL" id="GBD08127.1"/>
    </source>
</evidence>
<accession>A0A2H5Y3X3</accession>
<evidence type="ECO:0000313" key="5">
    <source>
        <dbReference type="Proteomes" id="UP000236642"/>
    </source>
</evidence>
<dbReference type="Proteomes" id="UP000236642">
    <property type="component" value="Unassembled WGS sequence"/>
</dbReference>
<gene>
    <name evidence="4" type="primary">iclR</name>
    <name evidence="4" type="ORF">HRbin22_00360</name>
</gene>
<evidence type="ECO:0000256" key="2">
    <source>
        <dbReference type="ARBA" id="ARBA00023163"/>
    </source>
</evidence>
<keyword evidence="2" id="KW-0804">Transcription</keyword>
<dbReference type="PANTHER" id="PTHR30136:SF35">
    <property type="entry name" value="HTH-TYPE TRANSCRIPTIONAL REGULATOR RV1719"/>
    <property type="match status" value="1"/>
</dbReference>
<evidence type="ECO:0000256" key="1">
    <source>
        <dbReference type="ARBA" id="ARBA00023015"/>
    </source>
</evidence>
<dbReference type="GO" id="GO:0003677">
    <property type="term" value="F:DNA binding"/>
    <property type="evidence" value="ECO:0007669"/>
    <property type="project" value="InterPro"/>
</dbReference>